<protein>
    <recommendedName>
        <fullName evidence="2">Nitroreductase</fullName>
    </recommendedName>
</protein>
<dbReference type="InterPro" id="IPR004378">
    <property type="entry name" value="F420H2_quin_Rdtase"/>
</dbReference>
<proteinExistence type="predicted"/>
<dbReference type="NCBIfam" id="TIGR00026">
    <property type="entry name" value="hi_GC_TIGR00026"/>
    <property type="match status" value="1"/>
</dbReference>
<reference evidence="1" key="1">
    <citation type="journal article" date="2014" name="Front. Microbiol.">
        <title>High frequency of phylogenetically diverse reductive dehalogenase-homologous genes in deep subseafloor sedimentary metagenomes.</title>
        <authorList>
            <person name="Kawai M."/>
            <person name="Futagami T."/>
            <person name="Toyoda A."/>
            <person name="Takaki Y."/>
            <person name="Nishi S."/>
            <person name="Hori S."/>
            <person name="Arai W."/>
            <person name="Tsubouchi T."/>
            <person name="Morono Y."/>
            <person name="Uchiyama I."/>
            <person name="Ito T."/>
            <person name="Fujiyama A."/>
            <person name="Inagaki F."/>
            <person name="Takami H."/>
        </authorList>
    </citation>
    <scope>NUCLEOTIDE SEQUENCE</scope>
    <source>
        <strain evidence="1">Expedition CK06-06</strain>
    </source>
</reference>
<dbReference type="AlphaFoldDB" id="X1EVH6"/>
<dbReference type="Gene3D" id="2.30.110.10">
    <property type="entry name" value="Electron Transport, Fmn-binding Protein, Chain A"/>
    <property type="match status" value="1"/>
</dbReference>
<name>X1EVH6_9ZZZZ</name>
<dbReference type="Pfam" id="PF04075">
    <property type="entry name" value="F420H2_quin_red"/>
    <property type="match status" value="1"/>
</dbReference>
<dbReference type="GO" id="GO:0016491">
    <property type="term" value="F:oxidoreductase activity"/>
    <property type="evidence" value="ECO:0007669"/>
    <property type="project" value="InterPro"/>
</dbReference>
<sequence>MVEKISDPKPPRGIALALYRAPIWLYKINLGFLLGKRFLMLTHTGRKSGLHHRTVVEVVKHEPDNNTYFIASGWGENSDWVKNITVGPQVQVQVGNKHWDMIAERLIPNQAEEVIFDYAQRHPSAMMNLARMMGYKLDGSEQDFRELGRQLPLFALKPKT</sequence>
<organism evidence="1">
    <name type="scientific">marine sediment metagenome</name>
    <dbReference type="NCBI Taxonomy" id="412755"/>
    <lineage>
        <taxon>unclassified sequences</taxon>
        <taxon>metagenomes</taxon>
        <taxon>ecological metagenomes</taxon>
    </lineage>
</organism>
<dbReference type="InterPro" id="IPR012349">
    <property type="entry name" value="Split_barrel_FMN-bd"/>
</dbReference>
<accession>X1EVH6</accession>
<evidence type="ECO:0008006" key="2">
    <source>
        <dbReference type="Google" id="ProtNLM"/>
    </source>
</evidence>
<comment type="caution">
    <text evidence="1">The sequence shown here is derived from an EMBL/GenBank/DDBJ whole genome shotgun (WGS) entry which is preliminary data.</text>
</comment>
<gene>
    <name evidence="1" type="ORF">S03H2_13323</name>
</gene>
<dbReference type="EMBL" id="BARU01006762">
    <property type="protein sequence ID" value="GAH36557.1"/>
    <property type="molecule type" value="Genomic_DNA"/>
</dbReference>
<evidence type="ECO:0000313" key="1">
    <source>
        <dbReference type="EMBL" id="GAH36557.1"/>
    </source>
</evidence>